<dbReference type="EMBL" id="CP094970">
    <property type="protein sequence ID" value="UYM05162.1"/>
    <property type="molecule type" value="Genomic_DNA"/>
</dbReference>
<dbReference type="InterPro" id="IPR050855">
    <property type="entry name" value="NDM-1-like"/>
</dbReference>
<dbReference type="SMART" id="SM00849">
    <property type="entry name" value="Lactamase_B"/>
    <property type="match status" value="1"/>
</dbReference>
<dbReference type="RefSeq" id="WP_271633941.1">
    <property type="nucleotide sequence ID" value="NZ_CP094970.1"/>
</dbReference>
<dbReference type="CDD" id="cd07721">
    <property type="entry name" value="yflN-like_MBL-fold"/>
    <property type="match status" value="1"/>
</dbReference>
<dbReference type="Proteomes" id="UP001164390">
    <property type="component" value="Chromosome"/>
</dbReference>
<dbReference type="Gene3D" id="3.60.15.10">
    <property type="entry name" value="Ribonuclease Z/Hydroxyacylglutathione hydrolase-like"/>
    <property type="match status" value="1"/>
</dbReference>
<proteinExistence type="predicted"/>
<feature type="domain" description="Metallo-beta-lactamase" evidence="1">
    <location>
        <begin position="17"/>
        <end position="227"/>
    </location>
</feature>
<dbReference type="PANTHER" id="PTHR42951">
    <property type="entry name" value="METALLO-BETA-LACTAMASE DOMAIN-CONTAINING"/>
    <property type="match status" value="1"/>
</dbReference>
<evidence type="ECO:0000313" key="2">
    <source>
        <dbReference type="EMBL" id="UYM05162.1"/>
    </source>
</evidence>
<evidence type="ECO:0000313" key="3">
    <source>
        <dbReference type="Proteomes" id="UP001164390"/>
    </source>
</evidence>
<sequence length="250" mass="27221">MEITQASDSLHLVSTRHVNWVIYDGPDGLLLIDAGYVGQRDLLERSIRELGHGPDEIAAALVTHGHVDHIGGLPWLATRYGTPVYSSEREAAHIRREFLEQAGPPDIVRNLTRPGVLTWSVQIVGLMRGRAGLGVPSAEPIDEATARTLPGSPRPIVVTGHTTGHTAYYFEAERVLVAGDAITTEHATSRVQGPQLLPEFFHHDPSQALASLNELADLEVDTVLPGHGPPTPGPMPTVIAQIRDRHPRYR</sequence>
<evidence type="ECO:0000259" key="1">
    <source>
        <dbReference type="SMART" id="SM00849"/>
    </source>
</evidence>
<dbReference type="Pfam" id="PF00753">
    <property type="entry name" value="Lactamase_B"/>
    <property type="match status" value="1"/>
</dbReference>
<accession>A0AA46THY8</accession>
<dbReference type="KEGG" id="sgrg:L0C25_22000"/>
<gene>
    <name evidence="2" type="ORF">L0C25_22000</name>
</gene>
<organism evidence="2 3">
    <name type="scientific">Solicola gregarius</name>
    <dbReference type="NCBI Taxonomy" id="2908642"/>
    <lineage>
        <taxon>Bacteria</taxon>
        <taxon>Bacillati</taxon>
        <taxon>Actinomycetota</taxon>
        <taxon>Actinomycetes</taxon>
        <taxon>Propionibacteriales</taxon>
        <taxon>Nocardioidaceae</taxon>
        <taxon>Solicola</taxon>
    </lineage>
</organism>
<protein>
    <submittedName>
        <fullName evidence="2">MBL fold metallo-hydrolase</fullName>
    </submittedName>
</protein>
<dbReference type="SUPFAM" id="SSF56281">
    <property type="entry name" value="Metallo-hydrolase/oxidoreductase"/>
    <property type="match status" value="1"/>
</dbReference>
<keyword evidence="3" id="KW-1185">Reference proteome</keyword>
<dbReference type="InterPro" id="IPR036866">
    <property type="entry name" value="RibonucZ/Hydroxyglut_hydro"/>
</dbReference>
<name>A0AA46THY8_9ACTN</name>
<reference evidence="2" key="1">
    <citation type="submission" date="2022-01" db="EMBL/GenBank/DDBJ databases">
        <title>Nocardioidaceae gen. sp. A5X3R13.</title>
        <authorList>
            <person name="Lopez Marin M.A."/>
            <person name="Uhlik O."/>
        </authorList>
    </citation>
    <scope>NUCLEOTIDE SEQUENCE</scope>
    <source>
        <strain evidence="2">A5X3R13</strain>
    </source>
</reference>
<dbReference type="InterPro" id="IPR001279">
    <property type="entry name" value="Metallo-B-lactamas"/>
</dbReference>
<dbReference type="PANTHER" id="PTHR42951:SF14">
    <property type="entry name" value="METALLO-BETA-LACTAMASE SUPERFAMILY PROTEIN"/>
    <property type="match status" value="1"/>
</dbReference>
<dbReference type="AlphaFoldDB" id="A0AA46THY8"/>